<comment type="caution">
    <text evidence="1">The sequence shown here is derived from an EMBL/GenBank/DDBJ whole genome shotgun (WGS) entry which is preliminary data.</text>
</comment>
<reference evidence="2" key="2">
    <citation type="submission" date="2024-04" db="EMBL/GenBank/DDBJ databases">
        <authorList>
            <person name="Chen Y."/>
            <person name="Shah S."/>
            <person name="Dougan E. K."/>
            <person name="Thang M."/>
            <person name="Chan C."/>
        </authorList>
    </citation>
    <scope>NUCLEOTIDE SEQUENCE [LARGE SCALE GENOMIC DNA]</scope>
</reference>
<dbReference type="EMBL" id="CAMXCT010001070">
    <property type="protein sequence ID" value="CAI3986321.1"/>
    <property type="molecule type" value="Genomic_DNA"/>
</dbReference>
<reference evidence="1" key="1">
    <citation type="submission" date="2022-10" db="EMBL/GenBank/DDBJ databases">
        <authorList>
            <person name="Chen Y."/>
            <person name="Dougan E. K."/>
            <person name="Chan C."/>
            <person name="Rhodes N."/>
            <person name="Thang M."/>
        </authorList>
    </citation>
    <scope>NUCLEOTIDE SEQUENCE</scope>
</reference>
<dbReference type="Proteomes" id="UP001152797">
    <property type="component" value="Unassembled WGS sequence"/>
</dbReference>
<name>A0A9P1C9Q9_9DINO</name>
<sequence length="296" mass="33662">MLISELEVLAKDNALLKRELVQTQTESQCVICRDSKKSEAFVVRPTPRDVLTVLCGPEEAMEKEGEILLPLISQSFESRLQRKQIEEPDCAKLHQATLCSDVARLLVTCGMAHDAVDVPTEVNRKLDLERVCALTLSQKQVLLLGRGATPWRVYQRCSRGCGLVCDQANLKEHEGRCSGEERLKSGKTLRFRKQSREFAKASADFKKEIAEDFGDKPFIIQCRNCTIRCNFKKPEKGASYQEILARFHEHFTAVDFWLRQQARGLKRKTEELEPQLQEESEEAAIRTQEAACAFLC</sequence>
<accession>A0A9P1C9Q9</accession>
<dbReference type="AlphaFoldDB" id="A0A9P1C9Q9"/>
<evidence type="ECO:0000313" key="3">
    <source>
        <dbReference type="Proteomes" id="UP001152797"/>
    </source>
</evidence>
<keyword evidence="3" id="KW-1185">Reference proteome</keyword>
<gene>
    <name evidence="1" type="ORF">C1SCF055_LOCUS13687</name>
</gene>
<dbReference type="EMBL" id="CAMXCT020001070">
    <property type="protein sequence ID" value="CAL1139696.1"/>
    <property type="molecule type" value="Genomic_DNA"/>
</dbReference>
<evidence type="ECO:0000313" key="1">
    <source>
        <dbReference type="EMBL" id="CAI3986321.1"/>
    </source>
</evidence>
<dbReference type="EMBL" id="CAMXCT030001070">
    <property type="protein sequence ID" value="CAL4773633.1"/>
    <property type="molecule type" value="Genomic_DNA"/>
</dbReference>
<proteinExistence type="predicted"/>
<evidence type="ECO:0000313" key="2">
    <source>
        <dbReference type="EMBL" id="CAL1139696.1"/>
    </source>
</evidence>
<organism evidence="1">
    <name type="scientific">Cladocopium goreaui</name>
    <dbReference type="NCBI Taxonomy" id="2562237"/>
    <lineage>
        <taxon>Eukaryota</taxon>
        <taxon>Sar</taxon>
        <taxon>Alveolata</taxon>
        <taxon>Dinophyceae</taxon>
        <taxon>Suessiales</taxon>
        <taxon>Symbiodiniaceae</taxon>
        <taxon>Cladocopium</taxon>
    </lineage>
</organism>
<protein>
    <submittedName>
        <fullName evidence="1">Uncharacterized protein</fullName>
    </submittedName>
</protein>